<evidence type="ECO:0000256" key="6">
    <source>
        <dbReference type="ARBA" id="ARBA00022968"/>
    </source>
</evidence>
<evidence type="ECO:0000256" key="5">
    <source>
        <dbReference type="ARBA" id="ARBA00022692"/>
    </source>
</evidence>
<dbReference type="EC" id="2.4.-.-" evidence="13"/>
<evidence type="ECO:0000256" key="13">
    <source>
        <dbReference type="RuleBase" id="RU363127"/>
    </source>
</evidence>
<dbReference type="EMBL" id="KZ502052">
    <property type="protein sequence ID" value="PKU84214.1"/>
    <property type="molecule type" value="Genomic_DNA"/>
</dbReference>
<dbReference type="InterPro" id="IPR029044">
    <property type="entry name" value="Nucleotide-diphossugar_trans"/>
</dbReference>
<dbReference type="Pfam" id="PF03360">
    <property type="entry name" value="Glyco_transf_43"/>
    <property type="match status" value="1"/>
</dbReference>
<dbReference type="GO" id="GO:0071555">
    <property type="term" value="P:cell wall organization"/>
    <property type="evidence" value="ECO:0007669"/>
    <property type="project" value="UniProtKB-KW"/>
</dbReference>
<organism evidence="14 15">
    <name type="scientific">Dendrobium catenatum</name>
    <dbReference type="NCBI Taxonomy" id="906689"/>
    <lineage>
        <taxon>Eukaryota</taxon>
        <taxon>Viridiplantae</taxon>
        <taxon>Streptophyta</taxon>
        <taxon>Embryophyta</taxon>
        <taxon>Tracheophyta</taxon>
        <taxon>Spermatophyta</taxon>
        <taxon>Magnoliopsida</taxon>
        <taxon>Liliopsida</taxon>
        <taxon>Asparagales</taxon>
        <taxon>Orchidaceae</taxon>
        <taxon>Epidendroideae</taxon>
        <taxon>Malaxideae</taxon>
        <taxon>Dendrobiinae</taxon>
        <taxon>Dendrobium</taxon>
    </lineage>
</organism>
<evidence type="ECO:0000256" key="2">
    <source>
        <dbReference type="ARBA" id="ARBA00007706"/>
    </source>
</evidence>
<sequence>MSGFAFNSTILWDPKRWHRPTIDLIRHQDSAREGFKESKFVEQLVEDESQMEGLAHNCSRILVWHLHFEANELLYPNGWLNQRNLEALIPLL</sequence>
<keyword evidence="4 13" id="KW-0808">Transferase</keyword>
<dbReference type="InterPro" id="IPR005027">
    <property type="entry name" value="Glyco_trans_43"/>
</dbReference>
<dbReference type="PANTHER" id="PTHR10896">
    <property type="entry name" value="GALACTOSYLGALACTOSYLXYLOSYLPROTEIN 3-BETA-GLUCURONOSYLTRANSFERASE BETA-1,3-GLUCURONYLTRANSFERASE"/>
    <property type="match status" value="1"/>
</dbReference>
<dbReference type="PANTHER" id="PTHR10896:SF65">
    <property type="entry name" value="GALACTOSYLGALACTOSYLXYLOSYLPROTEIN 3-BETA-GLUCURONOSYLTRANSFERASE 3"/>
    <property type="match status" value="1"/>
</dbReference>
<keyword evidence="9" id="KW-0472">Membrane</keyword>
<keyword evidence="7" id="KW-1133">Transmembrane helix</keyword>
<keyword evidence="5" id="KW-0812">Transmembrane</keyword>
<evidence type="ECO:0000256" key="4">
    <source>
        <dbReference type="ARBA" id="ARBA00022679"/>
    </source>
</evidence>
<evidence type="ECO:0000256" key="7">
    <source>
        <dbReference type="ARBA" id="ARBA00022989"/>
    </source>
</evidence>
<keyword evidence="10" id="KW-0325">Glycoprotein</keyword>
<keyword evidence="6 13" id="KW-0735">Signal-anchor</keyword>
<comment type="similarity">
    <text evidence="2 13">Belongs to the glycosyltransferase 43 family.</text>
</comment>
<feature type="active site" description="Proton donor/acceptor" evidence="12">
    <location>
        <position position="37"/>
    </location>
</feature>
<dbReference type="SUPFAM" id="SSF53448">
    <property type="entry name" value="Nucleotide-diphospho-sugar transferases"/>
    <property type="match status" value="1"/>
</dbReference>
<dbReference type="GO" id="GO:0042285">
    <property type="term" value="F:xylosyltransferase activity"/>
    <property type="evidence" value="ECO:0007669"/>
    <property type="project" value="TreeGrafter"/>
</dbReference>
<dbReference type="Gene3D" id="3.90.550.10">
    <property type="entry name" value="Spore Coat Polysaccharide Biosynthesis Protein SpsA, Chain A"/>
    <property type="match status" value="1"/>
</dbReference>
<proteinExistence type="inferred from homology"/>
<dbReference type="GO" id="GO:0015018">
    <property type="term" value="F:galactosylgalactosylxylosylprotein 3-beta-glucuronosyltransferase activity"/>
    <property type="evidence" value="ECO:0007669"/>
    <property type="project" value="InterPro"/>
</dbReference>
<evidence type="ECO:0000256" key="3">
    <source>
        <dbReference type="ARBA" id="ARBA00022676"/>
    </source>
</evidence>
<reference evidence="14 15" key="1">
    <citation type="journal article" date="2016" name="Sci. Rep.">
        <title>The Dendrobium catenatum Lindl. genome sequence provides insights into polysaccharide synthase, floral development and adaptive evolution.</title>
        <authorList>
            <person name="Zhang G.Q."/>
            <person name="Xu Q."/>
            <person name="Bian C."/>
            <person name="Tsai W.C."/>
            <person name="Yeh C.M."/>
            <person name="Liu K.W."/>
            <person name="Yoshida K."/>
            <person name="Zhang L.S."/>
            <person name="Chang S.B."/>
            <person name="Chen F."/>
            <person name="Shi Y."/>
            <person name="Su Y.Y."/>
            <person name="Zhang Y.Q."/>
            <person name="Chen L.J."/>
            <person name="Yin Y."/>
            <person name="Lin M."/>
            <person name="Huang H."/>
            <person name="Deng H."/>
            <person name="Wang Z.W."/>
            <person name="Zhu S.L."/>
            <person name="Zhao X."/>
            <person name="Deng C."/>
            <person name="Niu S.C."/>
            <person name="Huang J."/>
            <person name="Wang M."/>
            <person name="Liu G.H."/>
            <person name="Yang H.J."/>
            <person name="Xiao X.J."/>
            <person name="Hsiao Y.Y."/>
            <person name="Wu W.L."/>
            <person name="Chen Y.Y."/>
            <person name="Mitsuda N."/>
            <person name="Ohme-Takagi M."/>
            <person name="Luo Y.B."/>
            <person name="Van de Peer Y."/>
            <person name="Liu Z.J."/>
        </authorList>
    </citation>
    <scope>NUCLEOTIDE SEQUENCE [LARGE SCALE GENOMIC DNA]</scope>
    <source>
        <tissue evidence="14">The whole plant</tissue>
    </source>
</reference>
<keyword evidence="8 13" id="KW-0333">Golgi apparatus</keyword>
<dbReference type="GO" id="GO:0010417">
    <property type="term" value="P:glucuronoxylan biosynthetic process"/>
    <property type="evidence" value="ECO:0007669"/>
    <property type="project" value="TreeGrafter"/>
</dbReference>
<evidence type="ECO:0000256" key="11">
    <source>
        <dbReference type="ARBA" id="ARBA00023316"/>
    </source>
</evidence>
<name>A0A2I0X8I0_9ASPA</name>
<dbReference type="AlphaFoldDB" id="A0A2I0X8I0"/>
<accession>A0A2I0X8I0</accession>
<evidence type="ECO:0000256" key="1">
    <source>
        <dbReference type="ARBA" id="ARBA00004323"/>
    </source>
</evidence>
<protein>
    <recommendedName>
        <fullName evidence="13">Glycosyltransferases</fullName>
        <ecNumber evidence="13">2.4.-.-</ecNumber>
    </recommendedName>
</protein>
<evidence type="ECO:0000256" key="12">
    <source>
        <dbReference type="PIRSR" id="PIRSR605027-1"/>
    </source>
</evidence>
<comment type="function">
    <text evidence="13">Involved in the synthesis of glucuronoxylan hemicellulose in secondary cell walls.</text>
</comment>
<comment type="subcellular location">
    <subcellularLocation>
        <location evidence="1 13">Golgi apparatus membrane</location>
        <topology evidence="1 13">Single-pass type II membrane protein</topology>
    </subcellularLocation>
</comment>
<gene>
    <name evidence="14" type="ORF">MA16_Dca002726</name>
</gene>
<evidence type="ECO:0000313" key="14">
    <source>
        <dbReference type="EMBL" id="PKU84214.1"/>
    </source>
</evidence>
<keyword evidence="15" id="KW-1185">Reference proteome</keyword>
<keyword evidence="11 13" id="KW-0961">Cell wall biogenesis/degradation</keyword>
<evidence type="ECO:0000256" key="10">
    <source>
        <dbReference type="ARBA" id="ARBA00023180"/>
    </source>
</evidence>
<dbReference type="GO" id="GO:0000139">
    <property type="term" value="C:Golgi membrane"/>
    <property type="evidence" value="ECO:0007669"/>
    <property type="project" value="UniProtKB-SubCell"/>
</dbReference>
<keyword evidence="3" id="KW-0328">Glycosyltransferase</keyword>
<reference evidence="14 15" key="2">
    <citation type="journal article" date="2017" name="Nature">
        <title>The Apostasia genome and the evolution of orchids.</title>
        <authorList>
            <person name="Zhang G.Q."/>
            <person name="Liu K.W."/>
            <person name="Li Z."/>
            <person name="Lohaus R."/>
            <person name="Hsiao Y.Y."/>
            <person name="Niu S.C."/>
            <person name="Wang J.Y."/>
            <person name="Lin Y.C."/>
            <person name="Xu Q."/>
            <person name="Chen L.J."/>
            <person name="Yoshida K."/>
            <person name="Fujiwara S."/>
            <person name="Wang Z.W."/>
            <person name="Zhang Y.Q."/>
            <person name="Mitsuda N."/>
            <person name="Wang M."/>
            <person name="Liu G.H."/>
            <person name="Pecoraro L."/>
            <person name="Huang H.X."/>
            <person name="Xiao X.J."/>
            <person name="Lin M."/>
            <person name="Wu X.Y."/>
            <person name="Wu W.L."/>
            <person name="Chen Y.Y."/>
            <person name="Chang S.B."/>
            <person name="Sakamoto S."/>
            <person name="Ohme-Takagi M."/>
            <person name="Yagi M."/>
            <person name="Zeng S.J."/>
            <person name="Shen C.Y."/>
            <person name="Yeh C.M."/>
            <person name="Luo Y.B."/>
            <person name="Tsai W.C."/>
            <person name="Van de Peer Y."/>
            <person name="Liu Z.J."/>
        </authorList>
    </citation>
    <scope>NUCLEOTIDE SEQUENCE [LARGE SCALE GENOMIC DNA]</scope>
    <source>
        <tissue evidence="14">The whole plant</tissue>
    </source>
</reference>
<evidence type="ECO:0000256" key="8">
    <source>
        <dbReference type="ARBA" id="ARBA00023034"/>
    </source>
</evidence>
<dbReference type="GO" id="GO:0009834">
    <property type="term" value="P:plant-type secondary cell wall biogenesis"/>
    <property type="evidence" value="ECO:0007669"/>
    <property type="project" value="TreeGrafter"/>
</dbReference>
<evidence type="ECO:0000256" key="9">
    <source>
        <dbReference type="ARBA" id="ARBA00023136"/>
    </source>
</evidence>
<dbReference type="Proteomes" id="UP000233837">
    <property type="component" value="Unassembled WGS sequence"/>
</dbReference>
<evidence type="ECO:0000313" key="15">
    <source>
        <dbReference type="Proteomes" id="UP000233837"/>
    </source>
</evidence>